<feature type="domain" description="ABC-2 type transporter transmembrane" evidence="6">
    <location>
        <begin position="32"/>
        <end position="387"/>
    </location>
</feature>
<feature type="transmembrane region" description="Helical" evidence="5">
    <location>
        <begin position="316"/>
        <end position="335"/>
    </location>
</feature>
<dbReference type="InterPro" id="IPR013525">
    <property type="entry name" value="ABC2_TM"/>
</dbReference>
<dbReference type="InterPro" id="IPR051328">
    <property type="entry name" value="T7SS_ABC-Transporter"/>
</dbReference>
<keyword evidence="4 5" id="KW-0472">Membrane</keyword>
<feature type="transmembrane region" description="Helical" evidence="5">
    <location>
        <begin position="213"/>
        <end position="237"/>
    </location>
</feature>
<evidence type="ECO:0000256" key="2">
    <source>
        <dbReference type="ARBA" id="ARBA00022692"/>
    </source>
</evidence>
<proteinExistence type="predicted"/>
<dbReference type="GO" id="GO:0016020">
    <property type="term" value="C:membrane"/>
    <property type="evidence" value="ECO:0007669"/>
    <property type="project" value="UniProtKB-SubCell"/>
</dbReference>
<sequence>MGKSRKGVVLLETLQLYLKRPETLIGLGAALIFQLVFIIVWLTAYNGVTDRTGNLHIGLVNEDKQQGATLSEEMKKRITAVNITSGESLEESQKDMDNNKIDMIIHIPKDFSQNLMSNKQTEITYYINQSTSMLTARAMETIAKDIGDQINSQVFLTKRDAISASLQQVIPPQNAQPTSPVSEIIPRISEAVKQINNHPVKNTIVQSNSVNNFSFTMVPLMIVLASFVGAMVMSMQLQQASRYVIKCKWKSFAVRQSINVVWSLLLSLITVSFLLLFQVELQSSFTETWLFQSFTFFSFLCFSQLFVVVFGNPGMLFNIIALSLQLVTCGAIVPVNMLPDFFQAIGVYLPATYVANGYHTIIYGAGDLMPEVSWLLAIAGTTLLLSVFQVFFLKNKDRNTSQAEVA</sequence>
<dbReference type="Proteomes" id="UP000265816">
    <property type="component" value="Unassembled WGS sequence"/>
</dbReference>
<name>A0A398AVA6_9BACI</name>
<dbReference type="GO" id="GO:0140359">
    <property type="term" value="F:ABC-type transporter activity"/>
    <property type="evidence" value="ECO:0007669"/>
    <property type="project" value="InterPro"/>
</dbReference>
<accession>A0A398AVA6</accession>
<organism evidence="7 8">
    <name type="scientific">Mesobacillus zeae</name>
    <dbReference type="NCBI Taxonomy" id="1917180"/>
    <lineage>
        <taxon>Bacteria</taxon>
        <taxon>Bacillati</taxon>
        <taxon>Bacillota</taxon>
        <taxon>Bacilli</taxon>
        <taxon>Bacillales</taxon>
        <taxon>Bacillaceae</taxon>
        <taxon>Mesobacillus</taxon>
    </lineage>
</organism>
<evidence type="ECO:0000256" key="3">
    <source>
        <dbReference type="ARBA" id="ARBA00022989"/>
    </source>
</evidence>
<dbReference type="Pfam" id="PF12698">
    <property type="entry name" value="ABC2_membrane_3"/>
    <property type="match status" value="1"/>
</dbReference>
<evidence type="ECO:0000256" key="1">
    <source>
        <dbReference type="ARBA" id="ARBA00004141"/>
    </source>
</evidence>
<evidence type="ECO:0000313" key="8">
    <source>
        <dbReference type="Proteomes" id="UP000265816"/>
    </source>
</evidence>
<feature type="transmembrane region" description="Helical" evidence="5">
    <location>
        <begin position="24"/>
        <end position="44"/>
    </location>
</feature>
<feature type="transmembrane region" description="Helical" evidence="5">
    <location>
        <begin position="258"/>
        <end position="277"/>
    </location>
</feature>
<evidence type="ECO:0000259" key="6">
    <source>
        <dbReference type="Pfam" id="PF12698"/>
    </source>
</evidence>
<dbReference type="EMBL" id="QWVT01000057">
    <property type="protein sequence ID" value="RID81581.1"/>
    <property type="molecule type" value="Genomic_DNA"/>
</dbReference>
<evidence type="ECO:0000313" key="7">
    <source>
        <dbReference type="EMBL" id="RID81581.1"/>
    </source>
</evidence>
<comment type="subcellular location">
    <subcellularLocation>
        <location evidence="1">Membrane</location>
        <topology evidence="1">Multi-pass membrane protein</topology>
    </subcellularLocation>
</comment>
<feature type="transmembrane region" description="Helical" evidence="5">
    <location>
        <begin position="372"/>
        <end position="393"/>
    </location>
</feature>
<keyword evidence="8" id="KW-1185">Reference proteome</keyword>
<keyword evidence="2 5" id="KW-0812">Transmembrane</keyword>
<protein>
    <submittedName>
        <fullName evidence="7">DUF3533 domain-containing protein</fullName>
    </submittedName>
</protein>
<dbReference type="OrthoDB" id="2208410at2"/>
<dbReference type="PANTHER" id="PTHR43077:SF5">
    <property type="entry name" value="PHAGE INFECTION PROTEIN"/>
    <property type="match status" value="1"/>
</dbReference>
<evidence type="ECO:0000256" key="5">
    <source>
        <dbReference type="SAM" id="Phobius"/>
    </source>
</evidence>
<reference evidence="7 8" key="1">
    <citation type="submission" date="2018-08" db="EMBL/GenBank/DDBJ databases">
        <title>Bacillus jemisoniae sp. nov., Bacillus chryseoplanitiae sp. nov., Bacillus resnikiae sp. nov., and Bacillus frankliniae sp. nov., isolated from Viking spacecraft and associated surfaces.</title>
        <authorList>
            <person name="Seuylemezian A."/>
            <person name="Vaishampayan P."/>
        </authorList>
    </citation>
    <scope>NUCLEOTIDE SEQUENCE [LARGE SCALE GENOMIC DNA]</scope>
    <source>
        <strain evidence="7 8">JJ-247</strain>
    </source>
</reference>
<dbReference type="Gene3D" id="3.40.1710.10">
    <property type="entry name" value="abc type-2 transporter like domain"/>
    <property type="match status" value="1"/>
</dbReference>
<dbReference type="PANTHER" id="PTHR43077">
    <property type="entry name" value="TRANSPORT PERMEASE YVFS-RELATED"/>
    <property type="match status" value="1"/>
</dbReference>
<comment type="caution">
    <text evidence="7">The sequence shown here is derived from an EMBL/GenBank/DDBJ whole genome shotgun (WGS) entry which is preliminary data.</text>
</comment>
<gene>
    <name evidence="7" type="ORF">D1970_21420</name>
</gene>
<evidence type="ECO:0000256" key="4">
    <source>
        <dbReference type="ARBA" id="ARBA00023136"/>
    </source>
</evidence>
<keyword evidence="3 5" id="KW-1133">Transmembrane helix</keyword>
<dbReference type="AlphaFoldDB" id="A0A398AVA6"/>
<feature type="transmembrane region" description="Helical" evidence="5">
    <location>
        <begin position="289"/>
        <end position="309"/>
    </location>
</feature>